<dbReference type="Proteomes" id="UP000192132">
    <property type="component" value="Unassembled WGS sequence"/>
</dbReference>
<reference evidence="2 3" key="1">
    <citation type="submission" date="2016-10" db="EMBL/GenBank/DDBJ databases">
        <title>Draft Genome sequence of Alkanindiges sp. strain H1.</title>
        <authorList>
            <person name="Subhash Y."/>
            <person name="Lee S."/>
        </authorList>
    </citation>
    <scope>NUCLEOTIDE SEQUENCE [LARGE SCALE GENOMIC DNA]</scope>
    <source>
        <strain evidence="2 3">H1</strain>
    </source>
</reference>
<dbReference type="AlphaFoldDB" id="A0A1S8CQJ2"/>
<dbReference type="InterPro" id="IPR025197">
    <property type="entry name" value="DUF4116"/>
</dbReference>
<proteinExistence type="predicted"/>
<evidence type="ECO:0000313" key="3">
    <source>
        <dbReference type="Proteomes" id="UP000192132"/>
    </source>
</evidence>
<organism evidence="2 3">
    <name type="scientific">Alkanindiges hydrocarboniclasticus</name>
    <dbReference type="NCBI Taxonomy" id="1907941"/>
    <lineage>
        <taxon>Bacteria</taxon>
        <taxon>Pseudomonadati</taxon>
        <taxon>Pseudomonadota</taxon>
        <taxon>Gammaproteobacteria</taxon>
        <taxon>Moraxellales</taxon>
        <taxon>Moraxellaceae</taxon>
        <taxon>Alkanindiges</taxon>
    </lineage>
</organism>
<evidence type="ECO:0000313" key="2">
    <source>
        <dbReference type="EMBL" id="ONG37680.1"/>
    </source>
</evidence>
<evidence type="ECO:0000259" key="1">
    <source>
        <dbReference type="Pfam" id="PF13475"/>
    </source>
</evidence>
<keyword evidence="3" id="KW-1185">Reference proteome</keyword>
<name>A0A1S8CQJ2_9GAMM</name>
<feature type="domain" description="DUF4116" evidence="1">
    <location>
        <begin position="355"/>
        <end position="392"/>
    </location>
</feature>
<comment type="caution">
    <text evidence="2">The sequence shown here is derived from an EMBL/GenBank/DDBJ whole genome shotgun (WGS) entry which is preliminary data.</text>
</comment>
<dbReference type="EMBL" id="MLCN01000047">
    <property type="protein sequence ID" value="ONG37680.1"/>
    <property type="molecule type" value="Genomic_DNA"/>
</dbReference>
<sequence length="452" mass="51620">MDWLEIARQLEKQVLVHLALNKVRFDELPEMAQTPSASIIALVCGSLELKDVPIHVQTPALVLLAMQMKKDFESVPHPLADWAVHHLQTPILSKIPAKAMIKPVWLKAVAIDAKNIRFIAPEILNQPDELTDLVVANSAVLTHIPEHLITKELCFKAFYSHHFSLKDLPPRYICHEIAVKACSKKASNFLYVPEIIISRDLVNIMVSKASSEEMLEAFRHSPKHFLEEKVLAKILCKNIKVIRLIEPKLLTKALFLQIAHAIQEFSYIKYMPASVYDEELCRELIRINYRFLEFIPPEFKRMELCLQALNHDGQALAYIPKVLHSEALYEAALKKNGLALKHIPMPWRDMELPTLAVSQNGLALEFVPDDLKTYDMCQKAVSSNPNAFYWVPAVYRSKELVKNAVTSKPEIYEHLPPYLKTYELTELVLMLDQRMAAFAPDAMQYKSVGELI</sequence>
<dbReference type="OrthoDB" id="5826084at2"/>
<dbReference type="STRING" id="1907941.BKE30_14035"/>
<protein>
    <recommendedName>
        <fullName evidence="1">DUF4116 domain-containing protein</fullName>
    </recommendedName>
</protein>
<dbReference type="Pfam" id="PF13475">
    <property type="entry name" value="DUF4116"/>
    <property type="match status" value="2"/>
</dbReference>
<feature type="domain" description="DUF4116" evidence="1">
    <location>
        <begin position="277"/>
        <end position="321"/>
    </location>
</feature>
<accession>A0A1S8CQJ2</accession>
<gene>
    <name evidence="2" type="ORF">BKE30_14035</name>
</gene>
<dbReference type="RefSeq" id="WP_143253773.1">
    <property type="nucleotide sequence ID" value="NZ_MLCN01000047.1"/>
</dbReference>